<accession>A0ACD3AW29</accession>
<dbReference type="EMBL" id="ML208321">
    <property type="protein sequence ID" value="TFK69981.1"/>
    <property type="molecule type" value="Genomic_DNA"/>
</dbReference>
<proteinExistence type="predicted"/>
<reference evidence="1 2" key="1">
    <citation type="journal article" date="2019" name="Nat. Ecol. Evol.">
        <title>Megaphylogeny resolves global patterns of mushroom evolution.</title>
        <authorList>
            <person name="Varga T."/>
            <person name="Krizsan K."/>
            <person name="Foldi C."/>
            <person name="Dima B."/>
            <person name="Sanchez-Garcia M."/>
            <person name="Sanchez-Ramirez S."/>
            <person name="Szollosi G.J."/>
            <person name="Szarkandi J.G."/>
            <person name="Papp V."/>
            <person name="Albert L."/>
            <person name="Andreopoulos W."/>
            <person name="Angelini C."/>
            <person name="Antonin V."/>
            <person name="Barry K.W."/>
            <person name="Bougher N.L."/>
            <person name="Buchanan P."/>
            <person name="Buyck B."/>
            <person name="Bense V."/>
            <person name="Catcheside P."/>
            <person name="Chovatia M."/>
            <person name="Cooper J."/>
            <person name="Damon W."/>
            <person name="Desjardin D."/>
            <person name="Finy P."/>
            <person name="Geml J."/>
            <person name="Haridas S."/>
            <person name="Hughes K."/>
            <person name="Justo A."/>
            <person name="Karasinski D."/>
            <person name="Kautmanova I."/>
            <person name="Kiss B."/>
            <person name="Kocsube S."/>
            <person name="Kotiranta H."/>
            <person name="LaButti K.M."/>
            <person name="Lechner B.E."/>
            <person name="Liimatainen K."/>
            <person name="Lipzen A."/>
            <person name="Lukacs Z."/>
            <person name="Mihaltcheva S."/>
            <person name="Morgado L.N."/>
            <person name="Niskanen T."/>
            <person name="Noordeloos M.E."/>
            <person name="Ohm R.A."/>
            <person name="Ortiz-Santana B."/>
            <person name="Ovrebo C."/>
            <person name="Racz N."/>
            <person name="Riley R."/>
            <person name="Savchenko A."/>
            <person name="Shiryaev A."/>
            <person name="Soop K."/>
            <person name="Spirin V."/>
            <person name="Szebenyi C."/>
            <person name="Tomsovsky M."/>
            <person name="Tulloss R.E."/>
            <person name="Uehling J."/>
            <person name="Grigoriev I.V."/>
            <person name="Vagvolgyi C."/>
            <person name="Papp T."/>
            <person name="Martin F.M."/>
            <person name="Miettinen O."/>
            <person name="Hibbett D.S."/>
            <person name="Nagy L.G."/>
        </authorList>
    </citation>
    <scope>NUCLEOTIDE SEQUENCE [LARGE SCALE GENOMIC DNA]</scope>
    <source>
        <strain evidence="1 2">NL-1719</strain>
    </source>
</reference>
<keyword evidence="2" id="KW-1185">Reference proteome</keyword>
<sequence>MNVILLGDFHQFPPVANPSAALYSDTHSTERSQRGRLLFKSFEVVVKLKQQMRVDDDIWWGILQRMREGARLGTTGTHNAEKCR</sequence>
<protein>
    <submittedName>
        <fullName evidence="1">Uncharacterized protein</fullName>
    </submittedName>
</protein>
<dbReference type="Proteomes" id="UP000308600">
    <property type="component" value="Unassembled WGS sequence"/>
</dbReference>
<name>A0ACD3AW29_9AGAR</name>
<gene>
    <name evidence="1" type="ORF">BDN72DRAFT_839771</name>
</gene>
<evidence type="ECO:0000313" key="1">
    <source>
        <dbReference type="EMBL" id="TFK69981.1"/>
    </source>
</evidence>
<organism evidence="1 2">
    <name type="scientific">Pluteus cervinus</name>
    <dbReference type="NCBI Taxonomy" id="181527"/>
    <lineage>
        <taxon>Eukaryota</taxon>
        <taxon>Fungi</taxon>
        <taxon>Dikarya</taxon>
        <taxon>Basidiomycota</taxon>
        <taxon>Agaricomycotina</taxon>
        <taxon>Agaricomycetes</taxon>
        <taxon>Agaricomycetidae</taxon>
        <taxon>Agaricales</taxon>
        <taxon>Pluteineae</taxon>
        <taxon>Pluteaceae</taxon>
        <taxon>Pluteus</taxon>
    </lineage>
</organism>
<evidence type="ECO:0000313" key="2">
    <source>
        <dbReference type="Proteomes" id="UP000308600"/>
    </source>
</evidence>